<sequence>GRRSVVGGAGDAGAPDPLHRRVLAELASFTGWLERAGAQGYIGEVGWPDDQDSQRWCSLARSWCAEAVGAGLWADLWATGEWWPIADPFAAYTSSRGGGPLSTTWAQGELLTELAPGAGGQLGINVAGAEFGAPGGTDLESGFSNEQPGTVERDYHYDGRESSAFLAAQGLRRVRLPFRWERVQRQLGGPLDGGEVDRLLRAVERARSAGLGVVLDVHNYGAYFAADGGRGVRQPLGGPLVTTAHLADLWRRLSGVFAGVPGVTAYGLMNEPVGLPEGGEGAARLWERASQEALDAIRSTGDGTLVMVAGYAWSHARSFAEQHPTAWIDDPAGSVRYEAHHYWQRLEGRSYDEEVADARREGH</sequence>
<dbReference type="PANTHER" id="PTHR34142">
    <property type="entry name" value="ENDO-BETA-1,4-GLUCANASE A"/>
    <property type="match status" value="1"/>
</dbReference>
<evidence type="ECO:0000256" key="2">
    <source>
        <dbReference type="ARBA" id="ARBA00023295"/>
    </source>
</evidence>
<dbReference type="AlphaFoldDB" id="A0A6J4P910"/>
<dbReference type="InterPro" id="IPR017853">
    <property type="entry name" value="GH"/>
</dbReference>
<feature type="non-terminal residue" evidence="5">
    <location>
        <position position="1"/>
    </location>
</feature>
<dbReference type="SUPFAM" id="SSF51445">
    <property type="entry name" value="(Trans)glycosidases"/>
    <property type="match status" value="1"/>
</dbReference>
<comment type="similarity">
    <text evidence="3">Belongs to the glycosyl hydrolase 5 (cellulase A) family.</text>
</comment>
<name>A0A6J4P910_9ACTN</name>
<keyword evidence="2 3" id="KW-0326">Glycosidase</keyword>
<accession>A0A6J4P910</accession>
<gene>
    <name evidence="5" type="ORF">AVDCRST_MAG35-1265</name>
</gene>
<proteinExistence type="inferred from homology"/>
<dbReference type="Pfam" id="PF00150">
    <property type="entry name" value="Cellulase"/>
    <property type="match status" value="1"/>
</dbReference>
<evidence type="ECO:0000256" key="1">
    <source>
        <dbReference type="ARBA" id="ARBA00022801"/>
    </source>
</evidence>
<keyword evidence="1 3" id="KW-0378">Hydrolase</keyword>
<evidence type="ECO:0000313" key="5">
    <source>
        <dbReference type="EMBL" id="CAA9407851.1"/>
    </source>
</evidence>
<dbReference type="EMBL" id="CADCUY010000262">
    <property type="protein sequence ID" value="CAA9407851.1"/>
    <property type="molecule type" value="Genomic_DNA"/>
</dbReference>
<evidence type="ECO:0000256" key="3">
    <source>
        <dbReference type="RuleBase" id="RU361153"/>
    </source>
</evidence>
<feature type="domain" description="Glycoside hydrolase family 5" evidence="4">
    <location>
        <begin position="160"/>
        <end position="342"/>
    </location>
</feature>
<dbReference type="GO" id="GO:0009251">
    <property type="term" value="P:glucan catabolic process"/>
    <property type="evidence" value="ECO:0007669"/>
    <property type="project" value="TreeGrafter"/>
</dbReference>
<dbReference type="PANTHER" id="PTHR34142:SF1">
    <property type="entry name" value="GLYCOSIDE HYDROLASE FAMILY 5 DOMAIN-CONTAINING PROTEIN"/>
    <property type="match status" value="1"/>
</dbReference>
<dbReference type="GO" id="GO:0004553">
    <property type="term" value="F:hydrolase activity, hydrolyzing O-glycosyl compounds"/>
    <property type="evidence" value="ECO:0007669"/>
    <property type="project" value="InterPro"/>
</dbReference>
<evidence type="ECO:0000259" key="4">
    <source>
        <dbReference type="Pfam" id="PF00150"/>
    </source>
</evidence>
<dbReference type="InterPro" id="IPR001547">
    <property type="entry name" value="Glyco_hydro_5"/>
</dbReference>
<protein>
    <submittedName>
        <fullName evidence="5">GH5_5 / GH5 / GH5_25</fullName>
    </submittedName>
</protein>
<reference evidence="5" key="1">
    <citation type="submission" date="2020-02" db="EMBL/GenBank/DDBJ databases">
        <authorList>
            <person name="Meier V. D."/>
        </authorList>
    </citation>
    <scope>NUCLEOTIDE SEQUENCE</scope>
    <source>
        <strain evidence="5">AVDCRST_MAG35</strain>
    </source>
</reference>
<dbReference type="Gene3D" id="3.20.20.80">
    <property type="entry name" value="Glycosidases"/>
    <property type="match status" value="2"/>
</dbReference>
<organism evidence="5">
    <name type="scientific">uncultured Quadrisphaera sp</name>
    <dbReference type="NCBI Taxonomy" id="904978"/>
    <lineage>
        <taxon>Bacteria</taxon>
        <taxon>Bacillati</taxon>
        <taxon>Actinomycetota</taxon>
        <taxon>Actinomycetes</taxon>
        <taxon>Kineosporiales</taxon>
        <taxon>Kineosporiaceae</taxon>
        <taxon>Quadrisphaera</taxon>
        <taxon>environmental samples</taxon>
    </lineage>
</organism>